<gene>
    <name evidence="1" type="ORF">PHJA_000795500</name>
</gene>
<sequence length="67" mass="7515">MFSAASTTSIVAAPYTLPAATACTRRGTRTCRTPYVVRGAKAAWRLWVARPHRLRPPPPPLWQRRRG</sequence>
<keyword evidence="2" id="KW-1185">Reference proteome</keyword>
<accession>A0A830BGR1</accession>
<name>A0A830BGR1_9LAMI</name>
<proteinExistence type="predicted"/>
<protein>
    <submittedName>
        <fullName evidence="1">Uncharacterized protein</fullName>
    </submittedName>
</protein>
<dbReference type="EMBL" id="BMAC01000126">
    <property type="protein sequence ID" value="GFP86517.1"/>
    <property type="molecule type" value="Genomic_DNA"/>
</dbReference>
<evidence type="ECO:0000313" key="2">
    <source>
        <dbReference type="Proteomes" id="UP000653305"/>
    </source>
</evidence>
<evidence type="ECO:0000313" key="1">
    <source>
        <dbReference type="EMBL" id="GFP86517.1"/>
    </source>
</evidence>
<reference evidence="1" key="1">
    <citation type="submission" date="2020-07" db="EMBL/GenBank/DDBJ databases">
        <title>Ethylene signaling mediates host invasion by parasitic plants.</title>
        <authorList>
            <person name="Yoshida S."/>
        </authorList>
    </citation>
    <scope>NUCLEOTIDE SEQUENCE</scope>
    <source>
        <strain evidence="1">Okayama</strain>
    </source>
</reference>
<dbReference type="AlphaFoldDB" id="A0A830BGR1"/>
<organism evidence="1 2">
    <name type="scientific">Phtheirospermum japonicum</name>
    <dbReference type="NCBI Taxonomy" id="374723"/>
    <lineage>
        <taxon>Eukaryota</taxon>
        <taxon>Viridiplantae</taxon>
        <taxon>Streptophyta</taxon>
        <taxon>Embryophyta</taxon>
        <taxon>Tracheophyta</taxon>
        <taxon>Spermatophyta</taxon>
        <taxon>Magnoliopsida</taxon>
        <taxon>eudicotyledons</taxon>
        <taxon>Gunneridae</taxon>
        <taxon>Pentapetalae</taxon>
        <taxon>asterids</taxon>
        <taxon>lamiids</taxon>
        <taxon>Lamiales</taxon>
        <taxon>Orobanchaceae</taxon>
        <taxon>Orobanchaceae incertae sedis</taxon>
        <taxon>Phtheirospermum</taxon>
    </lineage>
</organism>
<comment type="caution">
    <text evidence="1">The sequence shown here is derived from an EMBL/GenBank/DDBJ whole genome shotgun (WGS) entry which is preliminary data.</text>
</comment>
<dbReference type="Proteomes" id="UP000653305">
    <property type="component" value="Unassembled WGS sequence"/>
</dbReference>